<proteinExistence type="inferred from homology"/>
<dbReference type="Proteomes" id="UP000050816">
    <property type="component" value="Unassembled WGS sequence"/>
</dbReference>
<comment type="similarity">
    <text evidence="2 6">Belongs to the class-I pyridoxal-phosphate-dependent aminotransferase family.</text>
</comment>
<dbReference type="GO" id="GO:0030170">
    <property type="term" value="F:pyridoxal phosphate binding"/>
    <property type="evidence" value="ECO:0007669"/>
    <property type="project" value="InterPro"/>
</dbReference>
<evidence type="ECO:0000256" key="2">
    <source>
        <dbReference type="ARBA" id="ARBA00007441"/>
    </source>
</evidence>
<dbReference type="InterPro" id="IPR015421">
    <property type="entry name" value="PyrdxlP-dep_Trfase_major"/>
</dbReference>
<keyword evidence="4 6" id="KW-0808">Transferase</keyword>
<protein>
    <recommendedName>
        <fullName evidence="6">Aminotransferase</fullName>
        <ecNumber evidence="6">2.6.1.-</ecNumber>
    </recommendedName>
</protein>
<evidence type="ECO:0000256" key="1">
    <source>
        <dbReference type="ARBA" id="ARBA00001933"/>
    </source>
</evidence>
<dbReference type="PROSITE" id="PS00105">
    <property type="entry name" value="AA_TRANSFER_CLASS_1"/>
    <property type="match status" value="1"/>
</dbReference>
<dbReference type="SUPFAM" id="SSF53383">
    <property type="entry name" value="PLP-dependent transferases"/>
    <property type="match status" value="1"/>
</dbReference>
<dbReference type="EMBL" id="AZFK01000025">
    <property type="protein sequence ID" value="KRL90882.1"/>
    <property type="molecule type" value="Genomic_DNA"/>
</dbReference>
<dbReference type="AlphaFoldDB" id="A0A0R1UJH5"/>
<dbReference type="GO" id="GO:0008483">
    <property type="term" value="F:transaminase activity"/>
    <property type="evidence" value="ECO:0007669"/>
    <property type="project" value="UniProtKB-KW"/>
</dbReference>
<reference evidence="8 9" key="1">
    <citation type="journal article" date="2015" name="Genome Announc.">
        <title>Expanding the biotechnology potential of lactobacilli through comparative genomics of 213 strains and associated genera.</title>
        <authorList>
            <person name="Sun Z."/>
            <person name="Harris H.M."/>
            <person name="McCann A."/>
            <person name="Guo C."/>
            <person name="Argimon S."/>
            <person name="Zhang W."/>
            <person name="Yang X."/>
            <person name="Jeffery I.B."/>
            <person name="Cooney J.C."/>
            <person name="Kagawa T.F."/>
            <person name="Liu W."/>
            <person name="Song Y."/>
            <person name="Salvetti E."/>
            <person name="Wrobel A."/>
            <person name="Rasinkangas P."/>
            <person name="Parkhill J."/>
            <person name="Rea M.C."/>
            <person name="O'Sullivan O."/>
            <person name="Ritari J."/>
            <person name="Douillard F.P."/>
            <person name="Paul Ross R."/>
            <person name="Yang R."/>
            <person name="Briner A.E."/>
            <person name="Felis G.E."/>
            <person name="de Vos W.M."/>
            <person name="Barrangou R."/>
            <person name="Klaenhammer T.R."/>
            <person name="Caufield P.W."/>
            <person name="Cui Y."/>
            <person name="Zhang H."/>
            <person name="O'Toole P.W."/>
        </authorList>
    </citation>
    <scope>NUCLEOTIDE SEQUENCE [LARGE SCALE GENOMIC DNA]</scope>
    <source>
        <strain evidence="8 9">DSM 15946</strain>
    </source>
</reference>
<dbReference type="EC" id="2.6.1.-" evidence="6"/>
<dbReference type="Gene3D" id="3.90.1150.10">
    <property type="entry name" value="Aspartate Aminotransferase, domain 1"/>
    <property type="match status" value="1"/>
</dbReference>
<organism evidence="8 9">
    <name type="scientific">Limosilactobacillus ingluviei DSM 15946</name>
    <dbReference type="NCBI Taxonomy" id="1423760"/>
    <lineage>
        <taxon>Bacteria</taxon>
        <taxon>Bacillati</taxon>
        <taxon>Bacillota</taxon>
        <taxon>Bacilli</taxon>
        <taxon>Lactobacillales</taxon>
        <taxon>Lactobacillaceae</taxon>
        <taxon>Limosilactobacillus</taxon>
    </lineage>
</organism>
<evidence type="ECO:0000256" key="6">
    <source>
        <dbReference type="RuleBase" id="RU000481"/>
    </source>
</evidence>
<name>A0A0R1UJH5_9LACO</name>
<gene>
    <name evidence="8" type="ORF">FC43_GL001222</name>
</gene>
<dbReference type="CDD" id="cd00609">
    <property type="entry name" value="AAT_like"/>
    <property type="match status" value="1"/>
</dbReference>
<dbReference type="Pfam" id="PF00155">
    <property type="entry name" value="Aminotran_1_2"/>
    <property type="match status" value="1"/>
</dbReference>
<evidence type="ECO:0000256" key="3">
    <source>
        <dbReference type="ARBA" id="ARBA00022576"/>
    </source>
</evidence>
<dbReference type="Gene3D" id="3.40.640.10">
    <property type="entry name" value="Type I PLP-dependent aspartate aminotransferase-like (Major domain)"/>
    <property type="match status" value="1"/>
</dbReference>
<evidence type="ECO:0000313" key="9">
    <source>
        <dbReference type="Proteomes" id="UP000050816"/>
    </source>
</evidence>
<evidence type="ECO:0000256" key="5">
    <source>
        <dbReference type="ARBA" id="ARBA00022898"/>
    </source>
</evidence>
<dbReference type="InterPro" id="IPR015422">
    <property type="entry name" value="PyrdxlP-dep_Trfase_small"/>
</dbReference>
<dbReference type="InterPro" id="IPR050596">
    <property type="entry name" value="AspAT/PAT-like"/>
</dbReference>
<dbReference type="InterPro" id="IPR004839">
    <property type="entry name" value="Aminotransferase_I/II_large"/>
</dbReference>
<dbReference type="PANTHER" id="PTHR46383:SF2">
    <property type="entry name" value="AMINOTRANSFERASE"/>
    <property type="match status" value="1"/>
</dbReference>
<feature type="domain" description="Aminotransferase class I/classII large" evidence="7">
    <location>
        <begin position="30"/>
        <end position="377"/>
    </location>
</feature>
<evidence type="ECO:0000256" key="4">
    <source>
        <dbReference type="ARBA" id="ARBA00022679"/>
    </source>
</evidence>
<evidence type="ECO:0000259" key="7">
    <source>
        <dbReference type="Pfam" id="PF00155"/>
    </source>
</evidence>
<dbReference type="PANTHER" id="PTHR46383">
    <property type="entry name" value="ASPARTATE AMINOTRANSFERASE"/>
    <property type="match status" value="1"/>
</dbReference>
<keyword evidence="5" id="KW-0663">Pyridoxal phosphate</keyword>
<sequence>MDRTFLNPAYQAPAPNLLAEVCEKAATMENVIDLSIGDPDLPTPAAITEAAFKAVAAGDTHYTAVMGKPALRQAIADFYTTRFARPTTADQVMVTVGTEHALFLALQAVIAPGDEAIILEPCFSPYFDQVKLAGGVAVDVPADPARGFAFDLAAVEAAITAKTKVLIVNSPNNPTGYAMTAEEAEGLAKLAQEHDFLIFSDEIYADYLEPGVEFATPATYAPTHTVVFSGFSKNMAMTGWRIGYLTGPKWLVDAAGYVNDAVTFSAPTPSQDAALYALAHYDEMKAPVVSEFQARLTYLNQALAEVPWLKVTPAKGSIYLFPDITATGLDSVAFADKLLEEAGILVVPGVAFGPAGEGFVRIAATQKQAVLEEAVARMKQLQW</sequence>
<dbReference type="GO" id="GO:0006520">
    <property type="term" value="P:amino acid metabolic process"/>
    <property type="evidence" value="ECO:0007669"/>
    <property type="project" value="InterPro"/>
</dbReference>
<evidence type="ECO:0000313" key="8">
    <source>
        <dbReference type="EMBL" id="KRL90882.1"/>
    </source>
</evidence>
<dbReference type="PATRIC" id="fig|1423760.3.peg.1291"/>
<comment type="caution">
    <text evidence="8">The sequence shown here is derived from an EMBL/GenBank/DDBJ whole genome shotgun (WGS) entry which is preliminary data.</text>
</comment>
<accession>A0A0R1UJH5</accession>
<dbReference type="InterPro" id="IPR015424">
    <property type="entry name" value="PyrdxlP-dep_Trfase"/>
</dbReference>
<dbReference type="RefSeq" id="WP_056954318.1">
    <property type="nucleotide sequence ID" value="NZ_AZFK01000025.1"/>
</dbReference>
<comment type="cofactor">
    <cofactor evidence="1 6">
        <name>pyridoxal 5'-phosphate</name>
        <dbReference type="ChEBI" id="CHEBI:597326"/>
    </cofactor>
</comment>
<dbReference type="InterPro" id="IPR004838">
    <property type="entry name" value="NHTrfase_class1_PyrdxlP-BS"/>
</dbReference>
<keyword evidence="3 6" id="KW-0032">Aminotransferase</keyword>